<proteinExistence type="predicted"/>
<evidence type="ECO:0000256" key="1">
    <source>
        <dbReference type="SAM" id="MobiDB-lite"/>
    </source>
</evidence>
<evidence type="ECO:0000313" key="4">
    <source>
        <dbReference type="Proteomes" id="UP000054266"/>
    </source>
</evidence>
<name>A0A0D2CTN3_9EURO</name>
<dbReference type="HOGENOM" id="CLU_1156271_0_0_1"/>
<reference evidence="3 4" key="1">
    <citation type="submission" date="2015-01" db="EMBL/GenBank/DDBJ databases">
        <title>The Genome Sequence of Capronia semiimmersa CBS27337.</title>
        <authorList>
            <consortium name="The Broad Institute Genomics Platform"/>
            <person name="Cuomo C."/>
            <person name="de Hoog S."/>
            <person name="Gorbushina A."/>
            <person name="Stielow B."/>
            <person name="Teixiera M."/>
            <person name="Abouelleil A."/>
            <person name="Chapman S.B."/>
            <person name="Priest M."/>
            <person name="Young S.K."/>
            <person name="Wortman J."/>
            <person name="Nusbaum C."/>
            <person name="Birren B."/>
        </authorList>
    </citation>
    <scope>NUCLEOTIDE SEQUENCE [LARGE SCALE GENOMIC DNA]</scope>
    <source>
        <strain evidence="3 4">CBS 27337</strain>
    </source>
</reference>
<organism evidence="3 4">
    <name type="scientific">Phialophora macrospora</name>
    <dbReference type="NCBI Taxonomy" id="1851006"/>
    <lineage>
        <taxon>Eukaryota</taxon>
        <taxon>Fungi</taxon>
        <taxon>Dikarya</taxon>
        <taxon>Ascomycota</taxon>
        <taxon>Pezizomycotina</taxon>
        <taxon>Eurotiomycetes</taxon>
        <taxon>Chaetothyriomycetidae</taxon>
        <taxon>Chaetothyriales</taxon>
        <taxon>Herpotrichiellaceae</taxon>
        <taxon>Phialophora</taxon>
    </lineage>
</organism>
<evidence type="ECO:0000256" key="2">
    <source>
        <dbReference type="SAM" id="Phobius"/>
    </source>
</evidence>
<feature type="transmembrane region" description="Helical" evidence="2">
    <location>
        <begin position="116"/>
        <end position="140"/>
    </location>
</feature>
<keyword evidence="2" id="KW-0472">Membrane</keyword>
<feature type="compositionally biased region" description="Basic and acidic residues" evidence="1">
    <location>
        <begin position="1"/>
        <end position="13"/>
    </location>
</feature>
<accession>A0A0D2CTN3</accession>
<dbReference type="EMBL" id="KN846958">
    <property type="protein sequence ID" value="KIW68526.1"/>
    <property type="molecule type" value="Genomic_DNA"/>
</dbReference>
<protein>
    <submittedName>
        <fullName evidence="3">Uncharacterized protein</fullName>
    </submittedName>
</protein>
<sequence length="242" mass="28027">MALAPRRNDEDATPRQLTSGSRHGGPRPSEIQQPPFIADVVKRSVLYHIESYQRISDQSRLRTRPPSETATHRPDGLDEEELAFKRKIVQRKLMNDLRRLLAGIGRLERLLRRGRLLRWLVNGTLAALWHAVVLNMMAPFSRRYLKPRALRVQLHPQMHVHLHVPTTYLATMAYLVSLPLFGFPLLNYEKQLSCTVVIRDELEDIYGLVRDGAALDHRDVEVLRGSRWDAVPWDKVEGYLEY</sequence>
<keyword evidence="2" id="KW-0812">Transmembrane</keyword>
<keyword evidence="4" id="KW-1185">Reference proteome</keyword>
<feature type="region of interest" description="Disordered" evidence="1">
    <location>
        <begin position="1"/>
        <end position="34"/>
    </location>
</feature>
<dbReference type="Proteomes" id="UP000054266">
    <property type="component" value="Unassembled WGS sequence"/>
</dbReference>
<feature type="transmembrane region" description="Helical" evidence="2">
    <location>
        <begin position="160"/>
        <end position="183"/>
    </location>
</feature>
<dbReference type="AlphaFoldDB" id="A0A0D2CTN3"/>
<evidence type="ECO:0000313" key="3">
    <source>
        <dbReference type="EMBL" id="KIW68526.1"/>
    </source>
</evidence>
<feature type="region of interest" description="Disordered" evidence="1">
    <location>
        <begin position="57"/>
        <end position="77"/>
    </location>
</feature>
<keyword evidence="2" id="KW-1133">Transmembrane helix</keyword>
<gene>
    <name evidence="3" type="ORF">PV04_04465</name>
</gene>